<gene>
    <name evidence="1" type="ORF">B4N89_13170</name>
</gene>
<keyword evidence="2" id="KW-1185">Reference proteome</keyword>
<protein>
    <submittedName>
        <fullName evidence="1">Uncharacterized protein</fullName>
    </submittedName>
</protein>
<dbReference type="OrthoDB" id="4350694at2"/>
<name>A0A1T3NYI8_9ACTN</name>
<evidence type="ECO:0000313" key="2">
    <source>
        <dbReference type="Proteomes" id="UP000190037"/>
    </source>
</evidence>
<dbReference type="EMBL" id="MWQN01000001">
    <property type="protein sequence ID" value="OPC81762.1"/>
    <property type="molecule type" value="Genomic_DNA"/>
</dbReference>
<comment type="caution">
    <text evidence="1">The sequence shown here is derived from an EMBL/GenBank/DDBJ whole genome shotgun (WGS) entry which is preliminary data.</text>
</comment>
<accession>A0A1T3NYI8</accession>
<organism evidence="1 2">
    <name type="scientific">Embleya scabrispora</name>
    <dbReference type="NCBI Taxonomy" id="159449"/>
    <lineage>
        <taxon>Bacteria</taxon>
        <taxon>Bacillati</taxon>
        <taxon>Actinomycetota</taxon>
        <taxon>Actinomycetes</taxon>
        <taxon>Kitasatosporales</taxon>
        <taxon>Streptomycetaceae</taxon>
        <taxon>Embleya</taxon>
    </lineage>
</organism>
<proteinExistence type="predicted"/>
<dbReference type="RefSeq" id="WP_078976037.1">
    <property type="nucleotide sequence ID" value="NZ_MWQN01000001.1"/>
</dbReference>
<sequence>MAVSEGVSDGAAYAPFDPMALPATGGYYKKLPPTPCTYETAPLPLDAVDGHPVVCKNRACKYYRRSDKVEYKSGPRAYRCEECMTWTD</sequence>
<dbReference type="AlphaFoldDB" id="A0A1T3NYI8"/>
<evidence type="ECO:0000313" key="1">
    <source>
        <dbReference type="EMBL" id="OPC81762.1"/>
    </source>
</evidence>
<reference evidence="1 2" key="1">
    <citation type="submission" date="2017-03" db="EMBL/GenBank/DDBJ databases">
        <title>Draft genome sequence of Streptomyces scabrisporus NF3, endophyte isolated from Amphipterygium adstringens.</title>
        <authorList>
            <person name="Vazquez M."/>
            <person name="Ceapa C.D."/>
            <person name="Rodriguez Luna D."/>
            <person name="Sanchez Esquivel S."/>
        </authorList>
    </citation>
    <scope>NUCLEOTIDE SEQUENCE [LARGE SCALE GENOMIC DNA]</scope>
    <source>
        <strain evidence="1 2">NF3</strain>
    </source>
</reference>
<dbReference type="Proteomes" id="UP000190037">
    <property type="component" value="Unassembled WGS sequence"/>
</dbReference>